<feature type="repeat" description="ANK" evidence="3">
    <location>
        <begin position="1603"/>
        <end position="1637"/>
    </location>
</feature>
<feature type="repeat" description="ANK" evidence="3">
    <location>
        <begin position="2648"/>
        <end position="2680"/>
    </location>
</feature>
<feature type="compositionally biased region" description="Basic and acidic residues" evidence="4">
    <location>
        <begin position="8"/>
        <end position="32"/>
    </location>
</feature>
<feature type="repeat" description="ANK" evidence="3">
    <location>
        <begin position="905"/>
        <end position="937"/>
    </location>
</feature>
<protein>
    <submittedName>
        <fullName evidence="5">Uncharacterized protein</fullName>
    </submittedName>
</protein>
<dbReference type="PROSITE" id="PS50088">
    <property type="entry name" value="ANK_REPEAT"/>
    <property type="match status" value="53"/>
</dbReference>
<dbReference type="InterPro" id="IPR051165">
    <property type="entry name" value="Multifunctional_ANK_Repeat"/>
</dbReference>
<evidence type="ECO:0000256" key="3">
    <source>
        <dbReference type="PROSITE-ProRule" id="PRU00023"/>
    </source>
</evidence>
<feature type="repeat" description="ANK" evidence="3">
    <location>
        <begin position="973"/>
        <end position="1005"/>
    </location>
</feature>
<feature type="repeat" description="ANK" evidence="3">
    <location>
        <begin position="1975"/>
        <end position="2007"/>
    </location>
</feature>
<feature type="repeat" description="ANK" evidence="3">
    <location>
        <begin position="1271"/>
        <end position="1305"/>
    </location>
</feature>
<reference evidence="5" key="1">
    <citation type="journal article" date="2023" name="G3 (Bethesda)">
        <title>Whole genome assemblies of Zophobas morio and Tenebrio molitor.</title>
        <authorList>
            <person name="Kaur S."/>
            <person name="Stinson S.A."/>
            <person name="diCenzo G.C."/>
        </authorList>
    </citation>
    <scope>NUCLEOTIDE SEQUENCE</scope>
    <source>
        <strain evidence="5">QUZm001</strain>
    </source>
</reference>
<dbReference type="PROSITE" id="PS00141">
    <property type="entry name" value="ASP_PROTEASE"/>
    <property type="match status" value="1"/>
</dbReference>
<feature type="repeat" description="ANK" evidence="3">
    <location>
        <begin position="2784"/>
        <end position="2816"/>
    </location>
</feature>
<evidence type="ECO:0000256" key="2">
    <source>
        <dbReference type="ARBA" id="ARBA00023043"/>
    </source>
</evidence>
<feature type="repeat" description="ANK" evidence="3">
    <location>
        <begin position="870"/>
        <end position="904"/>
    </location>
</feature>
<dbReference type="SUPFAM" id="SSF52540">
    <property type="entry name" value="P-loop containing nucleoside triphosphate hydrolases"/>
    <property type="match status" value="1"/>
</dbReference>
<feature type="repeat" description="ANK" evidence="3">
    <location>
        <begin position="1570"/>
        <end position="1602"/>
    </location>
</feature>
<feature type="repeat" description="ANK" evidence="3">
    <location>
        <begin position="1706"/>
        <end position="1738"/>
    </location>
</feature>
<feature type="repeat" description="ANK" evidence="3">
    <location>
        <begin position="2749"/>
        <end position="2783"/>
    </location>
</feature>
<keyword evidence="1" id="KW-0677">Repeat</keyword>
<feature type="repeat" description="ANK" evidence="3">
    <location>
        <begin position="2477"/>
        <end position="2511"/>
    </location>
</feature>
<sequence>MEVNSSESDSKQEKERLKPLKEETKQIEDTMNTRKARKKQNSEIHSLNNENSSVLKKFTKHPSDAPDLHIPRNVSTVFVKTDNIHHIYKKNQAAIIINCDATLLEKISLFKKIHSVEICDYLEERYNKDRHFIIVSTKRKCTHDEFALVCQKSNKSNVYLFQNVDDKLSALLLQQGNELSSDLTDQTTIPQEDISNYFDSPVHAICGPTGIGKSTLMKNLANTGGSYVDLSQCNELFSENPGFETMLNFFVKNENSPSILYLDGLNEVDSSYVNCVLNFAKEASSRGIRVWISSRDNLREKLSRTLNVVPIEIRELNKEQQEEYMEGKLRHKYTKEQIEKIVTVILADDNFNNQALLGNPLLLQVISDRLLSNDGLYTNIEEQNILVPIELCHLFLEAKISHVLDSIDTEVISTHLKLYEVPALKACLDVKHFEKIGLNLEKFENFMDQIQRGDKYGIIKGITRNGDPVFEHQICAEYLTCVWLEHHKNRTLLHQVMFTEKYKNLRAILDLLLAKDNPLHLSIINHDLDQFEKHKDKLNTTDRGGRTPMHLICTHGQKIADMRSREHPWYIAMVKIMLHNGTSMETKDDLFNYTYLDYCLEAQCLYTMEAILENKLVNFDQIKETIFRYSKIDTLVYYAAQMGYRYLFCALILEKPQLLFQKIRGQTLLVTAVNGTWNDRIVPPRKGNISIVNMLLRCCSVGHNSSILDMAFENRKYDMLQVLVKNGLQCSGTTIWHRLSIDKTKPSDAELELLENIEAAEDINKKCNGGLTALQVASHFGASGVAKILLKKEADLYVTDEENNTLLHYASLSLEDNEDVIKLLIEKGINVDAQELNGTTALHLACQTGNYKNTKMLLDSEASIYIVDEKGNNPLHYASKSTKSNPDIIKLLLEKGMDVDAQNVNGATALHIACGHSNYDVAKVLLDFGASIDTVDKHDKNALHYAAQFCPENRDVLKLLIQKGIDLNAQDQNGTTALQIACREGVYDNAETLLDSGALIAVTDHHQNNSLHYASAPKKDNRSVIQLLLRKGLNINSQNKNGMTALQIACLEGGHQNAELLLDSGASTNLTDKSNHNIFHYASASRKVNPDIITLLFRNNMNDPRIALLIACQGGVYENVKTLLDLGVSIHTKDNDNRNPLHYASSSKQVNRNIIKLLIDKGIDVNARSTNGVTALQIACLEGVHENAKLLLDCGASVNLTDHDDRNSLHYASASPRVNQTIINVLTKEIDLNAQDKVKTTALHLACQEGVYDNVEMLLDCGASINVVDKDNHNVLHYAAASKHINRSIIELLLDKGIDVNAQAKNGMTALHIACLEGVYDNVEVLLDSGASININDNDNHNVLHYAVKQVNPDVIKLLLEKGIDINAQDNNGRTALQIACYEGVHANATFLLDSSASINTRDKNKENAMHYAAASRRVNRNIITLLLEKGIYINAQTIYGMTALQIACREGVYENAETLLRFGASINLVDERNKNALHYASQSLQDNQNIIKLLLERGMELDVTVLQNACLEGVYQNVKTLIDCGIPTYLIDNANKTALHYASASKRVNRDTIKLLLDKGIDIDARNKSEMTALQIACREGVYENTETLLRLGASIDIVDEHHNNALHYASQSLEGNQRIINLLTDEGMDLDAQNQNGTTALQFACLGGVYENVETLLDLGASFDIIDHDKKNLLHYASASKKANRDVIELLCEKGINVNAQSQNGMTPLQTACLEGVQENAKLLLDCGASVNLTDHDDKNSLHYASASPRVNQVIIQVLAKEIDLNAQDKVKTTALHFACQAGVYDNVEMLLDCGASIDIADKNNHNVLHYAAASKHVNRSIIELLLDKGIDVNAQAKNGMTALHIACIEGVYDNVEVLLDSGASININDNYNHNVLHYAVKQVNPDVIKLLLEKGIDINAQDNNGRTALHIACYEGVYANATLLLDSGASIKTRDKNNENAMHYAAASRRVNQNIITLLLEKGICINAQTIHGMTALQVACREGVHENAETLLRFGASINLVDERNKNALHYASQSLQDNQNIIKLLLERGIELNATVLQNACLEGVYQNVKTLIDCGIPTNIIDNDNKNALHYASASKRVNRDTIKLLLDKGIGVDTQSKNGMTALQIACREGVYENAETLLRFGASIDILDEHHNNALHYASQSLEGNQRIINLLTDEGMDLYAQNQNGTTALQLACLGGVYENVETLLDLGASFDLTDHDKKNLLHYASASKKPNRDVIELLCDKGINVNARTQNGMTPLQIACLEGVYENAETLLRFASIDTVDEHGKNALHYASQSVKGNRNIIKLLTEKGMDLDVKTKSGMTALHLACLKGVYENAKTLLDSGASVNTTGTNNKNALHYASASKKVNQDIMLLLIAEGINLNARTKNGMTPLYIACLEGVYENVETLLGFGASVNTDDEHKKNALHYASTSRGINRNTIKLLIERGIDVNAQNENGTTALHLTCLEGVYENVETLLNCAASINTTDKNNKNALHYASASRTVNPKIIKLLLNKGISVDCQHKNGTTPLQIACREGVYKNAETLLDSGAWLNMTDERNENALHYALASNKVNQKIIKLLLDKGINVNAQNKHGITALHIACLEGVYESVETLLDSGVSLDLTDESNQNALHYASASNKFNPNIIQLLLKKGMDVNARKKKGTTALQIACLEGILENANLLLDSGACIHITDDDNNNAFHYASASKKVNRDIIKLLFKKGIDVNAPNKSGVTALHIACQGGIYENVEMLLECEASVNISEKRKRNALHYASASKKNNQDIVKLLIDKGIAVNDQDKHGMTALQIACREGVYGNVEMLLDFGAFVTVTDKDHRNALHYTSTSQKDSRDIIMKLLTEKGIDMCGLYSKLKQYVGVSSRRQFSNLMRP</sequence>
<feature type="repeat" description="ANK" evidence="3">
    <location>
        <begin position="2070"/>
        <end position="2104"/>
    </location>
</feature>
<feature type="repeat" description="ANK" evidence="3">
    <location>
        <begin position="2308"/>
        <end position="2340"/>
    </location>
</feature>
<dbReference type="EMBL" id="JALNTZ010000005">
    <property type="protein sequence ID" value="KAJ3653048.1"/>
    <property type="molecule type" value="Genomic_DNA"/>
</dbReference>
<feature type="repeat" description="ANK" evidence="3">
    <location>
        <begin position="1136"/>
        <end position="1170"/>
    </location>
</feature>
<feature type="repeat" description="ANK" evidence="3">
    <location>
        <begin position="2444"/>
        <end position="2476"/>
    </location>
</feature>
<feature type="repeat" description="ANK" evidence="3">
    <location>
        <begin position="2681"/>
        <end position="2715"/>
    </location>
</feature>
<gene>
    <name evidence="5" type="ORF">Zmor_018966</name>
</gene>
<feature type="repeat" description="ANK" evidence="3">
    <location>
        <begin position="1440"/>
        <end position="1472"/>
    </location>
</feature>
<dbReference type="PRINTS" id="PR01415">
    <property type="entry name" value="ANKYRIN"/>
</dbReference>
<dbReference type="PANTHER" id="PTHR24123">
    <property type="entry name" value="ANKYRIN REPEAT-CONTAINING"/>
    <property type="match status" value="1"/>
</dbReference>
<organism evidence="5 6">
    <name type="scientific">Zophobas morio</name>
    <dbReference type="NCBI Taxonomy" id="2755281"/>
    <lineage>
        <taxon>Eukaryota</taxon>
        <taxon>Metazoa</taxon>
        <taxon>Ecdysozoa</taxon>
        <taxon>Arthropoda</taxon>
        <taxon>Hexapoda</taxon>
        <taxon>Insecta</taxon>
        <taxon>Pterygota</taxon>
        <taxon>Neoptera</taxon>
        <taxon>Endopterygota</taxon>
        <taxon>Coleoptera</taxon>
        <taxon>Polyphaga</taxon>
        <taxon>Cucujiformia</taxon>
        <taxon>Tenebrionidae</taxon>
        <taxon>Zophobas</taxon>
    </lineage>
</organism>
<name>A0AA38ME45_9CUCU</name>
<dbReference type="PROSITE" id="PS50297">
    <property type="entry name" value="ANK_REP_REGION"/>
    <property type="match status" value="43"/>
</dbReference>
<feature type="repeat" description="ANK" evidence="3">
    <location>
        <begin position="769"/>
        <end position="801"/>
    </location>
</feature>
<dbReference type="PANTHER" id="PTHR24123:SF33">
    <property type="entry name" value="PROTEIN HOS4"/>
    <property type="match status" value="1"/>
</dbReference>
<evidence type="ECO:0000256" key="1">
    <source>
        <dbReference type="ARBA" id="ARBA00022737"/>
    </source>
</evidence>
<dbReference type="GO" id="GO:0006508">
    <property type="term" value="P:proteolysis"/>
    <property type="evidence" value="ECO:0007669"/>
    <property type="project" value="InterPro"/>
</dbReference>
<evidence type="ECO:0000313" key="6">
    <source>
        <dbReference type="Proteomes" id="UP001168821"/>
    </source>
</evidence>
<feature type="repeat" description="ANK" evidence="3">
    <location>
        <begin position="1940"/>
        <end position="1974"/>
    </location>
</feature>
<evidence type="ECO:0000313" key="5">
    <source>
        <dbReference type="EMBL" id="KAJ3653048.1"/>
    </source>
</evidence>
<feature type="repeat" description="ANK" evidence="3">
    <location>
        <begin position="2105"/>
        <end position="2137"/>
    </location>
</feature>
<keyword evidence="6" id="KW-1185">Reference proteome</keyword>
<feature type="repeat" description="ANK" evidence="3">
    <location>
        <begin position="802"/>
        <end position="836"/>
    </location>
</feature>
<feature type="repeat" description="ANK" evidence="3">
    <location>
        <begin position="1473"/>
        <end position="1507"/>
    </location>
</feature>
<feature type="region of interest" description="Disordered" evidence="4">
    <location>
        <begin position="1"/>
        <end position="44"/>
    </location>
</feature>
<feature type="repeat" description="ANK" evidence="3">
    <location>
        <begin position="2409"/>
        <end position="2443"/>
    </location>
</feature>
<accession>A0AA38ME45</accession>
<feature type="repeat" description="ANK" evidence="3">
    <location>
        <begin position="2341"/>
        <end position="2375"/>
    </location>
</feature>
<feature type="repeat" description="ANK" evidence="3">
    <location>
        <begin position="2206"/>
        <end position="2240"/>
    </location>
</feature>
<proteinExistence type="predicted"/>
<dbReference type="Pfam" id="PF13637">
    <property type="entry name" value="Ank_4"/>
    <property type="match status" value="2"/>
</dbReference>
<feature type="repeat" description="ANK" evidence="3">
    <location>
        <begin position="1238"/>
        <end position="1270"/>
    </location>
</feature>
<dbReference type="Pfam" id="PF00023">
    <property type="entry name" value="Ank"/>
    <property type="match status" value="8"/>
</dbReference>
<feature type="repeat" description="ANK" evidence="3">
    <location>
        <begin position="1806"/>
        <end position="1840"/>
    </location>
</feature>
<dbReference type="InterPro" id="IPR001969">
    <property type="entry name" value="Aspartic_peptidase_AS"/>
</dbReference>
<dbReference type="SUPFAM" id="SSF48403">
    <property type="entry name" value="Ankyrin repeat"/>
    <property type="match status" value="7"/>
</dbReference>
<feature type="repeat" description="ANK" evidence="3">
    <location>
        <begin position="1841"/>
        <end position="1873"/>
    </location>
</feature>
<feature type="repeat" description="ANK" evidence="3">
    <location>
        <begin position="2512"/>
        <end position="2544"/>
    </location>
</feature>
<dbReference type="GO" id="GO:0004190">
    <property type="term" value="F:aspartic-type endopeptidase activity"/>
    <property type="evidence" value="ECO:0007669"/>
    <property type="project" value="InterPro"/>
</dbReference>
<comment type="caution">
    <text evidence="5">The sequence shown here is derived from an EMBL/GenBank/DDBJ whole genome shotgun (WGS) entry which is preliminary data.</text>
</comment>
<feature type="repeat" description="ANK" evidence="3">
    <location>
        <begin position="2545"/>
        <end position="2579"/>
    </location>
</feature>
<feature type="repeat" description="ANK" evidence="3">
    <location>
        <begin position="2008"/>
        <end position="2042"/>
    </location>
</feature>
<dbReference type="Gene3D" id="1.25.40.20">
    <property type="entry name" value="Ankyrin repeat-containing domain"/>
    <property type="match status" value="18"/>
</dbReference>
<feature type="repeat" description="ANK" evidence="3">
    <location>
        <begin position="1671"/>
        <end position="1705"/>
    </location>
</feature>
<feature type="repeat" description="ANK" evidence="3">
    <location>
        <begin position="2613"/>
        <end position="2647"/>
    </location>
</feature>
<feature type="repeat" description="ANK" evidence="3">
    <location>
        <begin position="2580"/>
        <end position="2612"/>
    </location>
</feature>
<feature type="repeat" description="ANK" evidence="3">
    <location>
        <begin position="1339"/>
        <end position="1371"/>
    </location>
</feature>
<feature type="repeat" description="ANK" evidence="3">
    <location>
        <begin position="837"/>
        <end position="869"/>
    </location>
</feature>
<evidence type="ECO:0000256" key="4">
    <source>
        <dbReference type="SAM" id="MobiDB-lite"/>
    </source>
</evidence>
<feature type="repeat" description="ANK" evidence="3">
    <location>
        <begin position="938"/>
        <end position="972"/>
    </location>
</feature>
<dbReference type="SMART" id="SM00248">
    <property type="entry name" value="ANK"/>
    <property type="match status" value="64"/>
</dbReference>
<dbReference type="InterPro" id="IPR036770">
    <property type="entry name" value="Ankyrin_rpt-contain_sf"/>
</dbReference>
<dbReference type="InterPro" id="IPR002110">
    <property type="entry name" value="Ankyrin_rpt"/>
</dbReference>
<feature type="repeat" description="ANK" evidence="3">
    <location>
        <begin position="2273"/>
        <end position="2307"/>
    </location>
</feature>
<feature type="repeat" description="ANK" evidence="3">
    <location>
        <begin position="1535"/>
        <end position="1569"/>
    </location>
</feature>
<feature type="repeat" description="ANK" evidence="3">
    <location>
        <begin position="2716"/>
        <end position="2748"/>
    </location>
</feature>
<feature type="repeat" description="ANK" evidence="3">
    <location>
        <begin position="2376"/>
        <end position="2408"/>
    </location>
</feature>
<feature type="repeat" description="ANK" evidence="3">
    <location>
        <begin position="1773"/>
        <end position="1805"/>
    </location>
</feature>
<feature type="repeat" description="ANK" evidence="3">
    <location>
        <begin position="1372"/>
        <end position="1404"/>
    </location>
</feature>
<feature type="repeat" description="ANK" evidence="3">
    <location>
        <begin position="1171"/>
        <end position="1203"/>
    </location>
</feature>
<dbReference type="Proteomes" id="UP001168821">
    <property type="component" value="Unassembled WGS sequence"/>
</dbReference>
<feature type="repeat" description="ANK" evidence="3">
    <location>
        <begin position="1874"/>
        <end position="1906"/>
    </location>
</feature>
<feature type="repeat" description="ANK" evidence="3">
    <location>
        <begin position="1638"/>
        <end position="1670"/>
    </location>
</feature>
<feature type="repeat" description="ANK" evidence="3">
    <location>
        <begin position="1405"/>
        <end position="1439"/>
    </location>
</feature>
<feature type="repeat" description="ANK" evidence="3">
    <location>
        <begin position="1041"/>
        <end position="1073"/>
    </location>
</feature>
<feature type="repeat" description="ANK" evidence="3">
    <location>
        <begin position="2173"/>
        <end position="2205"/>
    </location>
</feature>
<dbReference type="InterPro" id="IPR027417">
    <property type="entry name" value="P-loop_NTPase"/>
</dbReference>
<feature type="repeat" description="ANK" evidence="3">
    <location>
        <begin position="1907"/>
        <end position="1939"/>
    </location>
</feature>
<dbReference type="Pfam" id="PF12796">
    <property type="entry name" value="Ank_2"/>
    <property type="match status" value="13"/>
</dbReference>
<feature type="repeat" description="ANK" evidence="3">
    <location>
        <begin position="1006"/>
        <end position="1040"/>
    </location>
</feature>
<keyword evidence="2 3" id="KW-0040">ANK repeat</keyword>
<feature type="repeat" description="ANK" evidence="3">
    <location>
        <begin position="1306"/>
        <end position="1338"/>
    </location>
</feature>